<reference evidence="2 3" key="1">
    <citation type="submission" date="2016-08" db="EMBL/GenBank/DDBJ databases">
        <title>Whole genome shotgun sequence of Pichia membranifaciens KS47-1.</title>
        <authorList>
            <person name="Konishi M."/>
            <person name="Ishida M."/>
            <person name="Arakawa T."/>
            <person name="Kato Y."/>
            <person name="Horiuchi J."/>
        </authorList>
    </citation>
    <scope>NUCLEOTIDE SEQUENCE [LARGE SCALE GENOMIC DNA]</scope>
    <source>
        <strain evidence="2 3">KS47-1</strain>
    </source>
</reference>
<feature type="compositionally biased region" description="Basic and acidic residues" evidence="1">
    <location>
        <begin position="64"/>
        <end position="81"/>
    </location>
</feature>
<accession>A0A1Q2YHK9</accession>
<comment type="caution">
    <text evidence="2">The sequence shown here is derived from an EMBL/GenBank/DDBJ whole genome shotgun (WGS) entry which is preliminary data.</text>
</comment>
<sequence>MVDARYDDDSTPAVFSNAKNVTSRLYNSNLLEEKLKNEEITHLADNEDLKKKLEENLEASLSKQDSKSSEKRQGNKSDKDPFSLSKQELLGLLKSFPFNGNLQFRPKNTNVRSFFFFGNGASLSMFQLKDYFIGLTPEFTKETISSLYTQNAGKFGYIEFKTREIAEKIAGIVYGHQKKVLGSDKYKSPCLIVVSGAPMRICWAANSNMSACKYSNDELRKISAVVDKQLIKLSKADSDISQNLKSGPSVTVNSKVSKK</sequence>
<gene>
    <name evidence="2" type="ORF">PMKS-002516</name>
</gene>
<proteinExistence type="predicted"/>
<dbReference type="Proteomes" id="UP000186136">
    <property type="component" value="Unassembled WGS sequence"/>
</dbReference>
<dbReference type="AlphaFoldDB" id="A0A1Q2YHK9"/>
<keyword evidence="3" id="KW-1185">Reference proteome</keyword>
<evidence type="ECO:0000313" key="2">
    <source>
        <dbReference type="EMBL" id="GAV29037.1"/>
    </source>
</evidence>
<protein>
    <submittedName>
        <fullName evidence="2">Uncharacterized protein</fullName>
    </submittedName>
</protein>
<dbReference type="OrthoDB" id="10259600at2759"/>
<dbReference type="EMBL" id="BDGI01000096">
    <property type="protein sequence ID" value="GAV29037.1"/>
    <property type="molecule type" value="Genomic_DNA"/>
</dbReference>
<name>A0A1Q2YHK9_9ASCO</name>
<evidence type="ECO:0000313" key="3">
    <source>
        <dbReference type="Proteomes" id="UP000186136"/>
    </source>
</evidence>
<evidence type="ECO:0000256" key="1">
    <source>
        <dbReference type="SAM" id="MobiDB-lite"/>
    </source>
</evidence>
<feature type="region of interest" description="Disordered" evidence="1">
    <location>
        <begin position="60"/>
        <end position="82"/>
    </location>
</feature>
<organism evidence="2 3">
    <name type="scientific">Pichia membranifaciens</name>
    <dbReference type="NCBI Taxonomy" id="4926"/>
    <lineage>
        <taxon>Eukaryota</taxon>
        <taxon>Fungi</taxon>
        <taxon>Dikarya</taxon>
        <taxon>Ascomycota</taxon>
        <taxon>Saccharomycotina</taxon>
        <taxon>Pichiomycetes</taxon>
        <taxon>Pichiales</taxon>
        <taxon>Pichiaceae</taxon>
        <taxon>Pichia</taxon>
    </lineage>
</organism>